<keyword evidence="2" id="KW-1185">Reference proteome</keyword>
<organism evidence="1 2">
    <name type="scientific">Streptomyces chengmaiensis</name>
    <dbReference type="NCBI Taxonomy" id="3040919"/>
    <lineage>
        <taxon>Bacteria</taxon>
        <taxon>Bacillati</taxon>
        <taxon>Actinomycetota</taxon>
        <taxon>Actinomycetes</taxon>
        <taxon>Kitasatosporales</taxon>
        <taxon>Streptomycetaceae</taxon>
        <taxon>Streptomyces</taxon>
    </lineage>
</organism>
<evidence type="ECO:0000313" key="1">
    <source>
        <dbReference type="EMBL" id="MDH2390650.1"/>
    </source>
</evidence>
<name>A0ABT6HPV1_9ACTN</name>
<accession>A0ABT6HPV1</accession>
<evidence type="ECO:0000313" key="2">
    <source>
        <dbReference type="Proteomes" id="UP001223144"/>
    </source>
</evidence>
<gene>
    <name evidence="1" type="ORF">QCN29_18020</name>
</gene>
<comment type="caution">
    <text evidence="1">The sequence shown here is derived from an EMBL/GenBank/DDBJ whole genome shotgun (WGS) entry which is preliminary data.</text>
</comment>
<dbReference type="RefSeq" id="WP_279929248.1">
    <property type="nucleotide sequence ID" value="NZ_JARWBG010000019.1"/>
</dbReference>
<protein>
    <submittedName>
        <fullName evidence="1">Uncharacterized protein</fullName>
    </submittedName>
</protein>
<dbReference type="EMBL" id="JARWBG010000019">
    <property type="protein sequence ID" value="MDH2390650.1"/>
    <property type="molecule type" value="Genomic_DNA"/>
</dbReference>
<dbReference type="Proteomes" id="UP001223144">
    <property type="component" value="Unassembled WGS sequence"/>
</dbReference>
<proteinExistence type="predicted"/>
<reference evidence="1 2" key="1">
    <citation type="submission" date="2023-04" db="EMBL/GenBank/DDBJ databases">
        <title>Streptomyces chengmaiensis sp. nov. isolated from the stem of mangrove plant in Hainan.</title>
        <authorList>
            <person name="Huang X."/>
            <person name="Zhou S."/>
            <person name="Chu X."/>
            <person name="Xie Y."/>
            <person name="Lin Y."/>
        </authorList>
    </citation>
    <scope>NUCLEOTIDE SEQUENCE [LARGE SCALE GENOMIC DNA]</scope>
    <source>
        <strain evidence="1 2">HNM0663</strain>
    </source>
</reference>
<sequence>MNRKSYVRDLDQALKLALARHCLFVARALRRDRVLARYLGVVRAFAPVLDLDLDLDDARALVRSLDRVLARVRGLDVVRDLDDARALVRGLDRVLDDARALVRSLDLDRLHHVHDPDLVRELVGVLGSGCRRAEELAVLCADAGFRDAVGEPVRWVSVCARWLTWVALRVVPVAERARYGEEWSCELWELAEGRGRLRRQIAHALRLLSRAWGVRRAVVAYGGWG</sequence>